<dbReference type="InterPro" id="IPR027417">
    <property type="entry name" value="P-loop_NTPase"/>
</dbReference>
<evidence type="ECO:0000313" key="4">
    <source>
        <dbReference type="Proteomes" id="UP000217507"/>
    </source>
</evidence>
<dbReference type="Pfam" id="PF01637">
    <property type="entry name" value="ATPase_2"/>
    <property type="match status" value="1"/>
</dbReference>
<accession>A0A1Z4KS32</accession>
<dbReference type="SUPFAM" id="SSF52540">
    <property type="entry name" value="P-loop containing nucleoside triphosphate hydrolases"/>
    <property type="match status" value="1"/>
</dbReference>
<dbReference type="Proteomes" id="UP000217507">
    <property type="component" value="Chromosome"/>
</dbReference>
<feature type="domain" description="ATPase" evidence="2">
    <location>
        <begin position="23"/>
        <end position="181"/>
    </location>
</feature>
<sequence length="360" mass="40889">MTSGSLPTNPFVAAGMIEDPRLFVGRKDELYAIASRMSGAQPTSINIFGEKRIGKSSLLYHFFLTWQQRVQDPSRYVVVYLSLQNVSCQREEDFYVAVVQELLKYSSVATNPALSDPLKVRPLNRAAFADAVREWKRQGVLPVLCLDDFKTLFENKSEFNNDFYNNLRSLMNHNAVMLVIASEKKLDFYSNKHQLTSSFFNLGHVIPLGELQEEEVTDLLRLPASTVNGAAPALSMDEQRLSQQLAGNHPFLLQIAGGLVCEARQQGHDASWVKVRFHQASRRLPKSRLGSRKWWRWMLWLVWDLPVRIGQISKFIGAGVGEVTNWVMGIGILVMVVLVFAGVLHWHDVWDFVRDKLGIK</sequence>
<dbReference type="Gene3D" id="3.40.50.300">
    <property type="entry name" value="P-loop containing nucleotide triphosphate hydrolases"/>
    <property type="match status" value="1"/>
</dbReference>
<keyword evidence="1" id="KW-0812">Transmembrane</keyword>
<dbReference type="EMBL" id="AP018216">
    <property type="protein sequence ID" value="BAY71810.1"/>
    <property type="molecule type" value="Genomic_DNA"/>
</dbReference>
<evidence type="ECO:0000256" key="1">
    <source>
        <dbReference type="SAM" id="Phobius"/>
    </source>
</evidence>
<keyword evidence="1" id="KW-1133">Transmembrane helix</keyword>
<reference evidence="3 4" key="1">
    <citation type="submission" date="2017-06" db="EMBL/GenBank/DDBJ databases">
        <title>Genome sequencing of cyanobaciteial culture collection at National Institute for Environmental Studies (NIES).</title>
        <authorList>
            <person name="Hirose Y."/>
            <person name="Shimura Y."/>
            <person name="Fujisawa T."/>
            <person name="Nakamura Y."/>
            <person name="Kawachi M."/>
        </authorList>
    </citation>
    <scope>NUCLEOTIDE SEQUENCE [LARGE SCALE GENOMIC DNA]</scope>
    <source>
        <strain evidence="3 4">NIES-23</strain>
    </source>
</reference>
<protein>
    <recommendedName>
        <fullName evidence="2">ATPase domain-containing protein</fullName>
    </recommendedName>
</protein>
<evidence type="ECO:0000259" key="2">
    <source>
        <dbReference type="Pfam" id="PF01637"/>
    </source>
</evidence>
<keyword evidence="1" id="KW-0472">Membrane</keyword>
<proteinExistence type="predicted"/>
<dbReference type="GO" id="GO:0005524">
    <property type="term" value="F:ATP binding"/>
    <property type="evidence" value="ECO:0007669"/>
    <property type="project" value="InterPro"/>
</dbReference>
<dbReference type="InterPro" id="IPR011579">
    <property type="entry name" value="ATPase_dom"/>
</dbReference>
<gene>
    <name evidence="3" type="ORF">NIES23_46320</name>
</gene>
<name>A0A1Z4KS32_ANAVA</name>
<dbReference type="AlphaFoldDB" id="A0A1Z4KS32"/>
<organism evidence="3 4">
    <name type="scientific">Trichormus variabilis NIES-23</name>
    <dbReference type="NCBI Taxonomy" id="1973479"/>
    <lineage>
        <taxon>Bacteria</taxon>
        <taxon>Bacillati</taxon>
        <taxon>Cyanobacteriota</taxon>
        <taxon>Cyanophyceae</taxon>
        <taxon>Nostocales</taxon>
        <taxon>Nostocaceae</taxon>
        <taxon>Trichormus</taxon>
    </lineage>
</organism>
<feature type="transmembrane region" description="Helical" evidence="1">
    <location>
        <begin position="326"/>
        <end position="346"/>
    </location>
</feature>
<evidence type="ECO:0000313" key="3">
    <source>
        <dbReference type="EMBL" id="BAY71810.1"/>
    </source>
</evidence>